<evidence type="ECO:0000256" key="4">
    <source>
        <dbReference type="PROSITE-ProRule" id="PRU10007"/>
    </source>
</evidence>
<dbReference type="Pfam" id="PF00171">
    <property type="entry name" value="Aldedh"/>
    <property type="match status" value="1"/>
</dbReference>
<dbReference type="InterPro" id="IPR016163">
    <property type="entry name" value="Ald_DH_C"/>
</dbReference>
<dbReference type="InterPro" id="IPR016161">
    <property type="entry name" value="Ald_DH/histidinol_DH"/>
</dbReference>
<dbReference type="InterPro" id="IPR016160">
    <property type="entry name" value="Ald_DH_CS_CYS"/>
</dbReference>
<sequence>MDEVLKGSEMTTSTETKMSEKVTTFLARKHGLFIDGDWLPAVSGKVFDSFDPGTGRVIAQVPEGDAEDIDLAVKAARRAFEDGPWGRMTPSERGRLLFNLADLVEENAEELAELEVLDNGKPLSNARAADVPLCADMFRYMGGWATKITGETLSISTPGEYHAFTLREPVGVVGQIIPWNAPLLILSWKVAPALAAGCTVVLKPAEQTPLTALRFGELAQEAGIPKGVINIITGFGETAGAAIAAHPDIDKVSFTGSSEVGRIIVKAAAGNLKRVSLELGGKSPVIVLPDADLSAAIPGIARGIFHNSGQVCTAGSRLYAHRNVFDEIVDGIVQQAGQITVGHGLEDGSQMGPLISPVQCERVMGYIGQGRDAGASIATGGARLDRDGNFIEPTVLVDTRPEMSVVQEEIFGPVLCVMRFDDDDLEQIAKQANDTIFGLAGSVWTQNISAAHKLVRRIRAGRIGVNTHGSVDATLPTGGFKQSGWGREKGHDGLNLYTEVKSVIVSL</sequence>
<dbReference type="PANTHER" id="PTHR11699">
    <property type="entry name" value="ALDEHYDE DEHYDROGENASE-RELATED"/>
    <property type="match status" value="1"/>
</dbReference>
<evidence type="ECO:0000259" key="6">
    <source>
        <dbReference type="Pfam" id="PF00171"/>
    </source>
</evidence>
<dbReference type="FunFam" id="3.40.605.10:FF:000011">
    <property type="entry name" value="ALD5p Mitochondrial aldehyde dehydrogenase"/>
    <property type="match status" value="1"/>
</dbReference>
<organism evidence="7 8">
    <name type="scientific">Roseovarius azorensis</name>
    <dbReference type="NCBI Taxonomy" id="1287727"/>
    <lineage>
        <taxon>Bacteria</taxon>
        <taxon>Pseudomonadati</taxon>
        <taxon>Pseudomonadota</taxon>
        <taxon>Alphaproteobacteria</taxon>
        <taxon>Rhodobacterales</taxon>
        <taxon>Roseobacteraceae</taxon>
        <taxon>Roseovarius</taxon>
    </lineage>
</organism>
<dbReference type="InterPro" id="IPR029510">
    <property type="entry name" value="Ald_DH_CS_GLU"/>
</dbReference>
<keyword evidence="2 5" id="KW-0560">Oxidoreductase</keyword>
<reference evidence="7 8" key="1">
    <citation type="submission" date="2016-10" db="EMBL/GenBank/DDBJ databases">
        <authorList>
            <person name="de Groot N.N."/>
        </authorList>
    </citation>
    <scope>NUCLEOTIDE SEQUENCE [LARGE SCALE GENOMIC DNA]</scope>
    <source>
        <strain evidence="7 8">DSM 100674</strain>
    </source>
</reference>
<dbReference type="PROSITE" id="PS00070">
    <property type="entry name" value="ALDEHYDE_DEHYDR_CYS"/>
    <property type="match status" value="1"/>
</dbReference>
<dbReference type="SUPFAM" id="SSF53720">
    <property type="entry name" value="ALDH-like"/>
    <property type="match status" value="1"/>
</dbReference>
<dbReference type="InterPro" id="IPR015590">
    <property type="entry name" value="Aldehyde_DH_dom"/>
</dbReference>
<evidence type="ECO:0000256" key="2">
    <source>
        <dbReference type="ARBA" id="ARBA00023002"/>
    </source>
</evidence>
<evidence type="ECO:0000256" key="1">
    <source>
        <dbReference type="ARBA" id="ARBA00009986"/>
    </source>
</evidence>
<evidence type="ECO:0000313" key="7">
    <source>
        <dbReference type="EMBL" id="SEM38754.1"/>
    </source>
</evidence>
<dbReference type="Proteomes" id="UP000199582">
    <property type="component" value="Unassembled WGS sequence"/>
</dbReference>
<name>A0A1H7XYR2_9RHOB</name>
<dbReference type="AlphaFoldDB" id="A0A1H7XYR2"/>
<gene>
    <name evidence="7" type="ORF">SAMN05443999_1262</name>
</gene>
<dbReference type="InterPro" id="IPR016162">
    <property type="entry name" value="Ald_DH_N"/>
</dbReference>
<feature type="domain" description="Aldehyde dehydrogenase" evidence="6">
    <location>
        <begin position="38"/>
        <end position="503"/>
    </location>
</feature>
<evidence type="ECO:0000256" key="3">
    <source>
        <dbReference type="ARBA" id="ARBA00023027"/>
    </source>
</evidence>
<dbReference type="PROSITE" id="PS00687">
    <property type="entry name" value="ALDEHYDE_DEHYDR_GLU"/>
    <property type="match status" value="1"/>
</dbReference>
<dbReference type="Gene3D" id="3.40.605.10">
    <property type="entry name" value="Aldehyde Dehydrogenase, Chain A, domain 1"/>
    <property type="match status" value="1"/>
</dbReference>
<dbReference type="GO" id="GO:0016620">
    <property type="term" value="F:oxidoreductase activity, acting on the aldehyde or oxo group of donors, NAD or NADP as acceptor"/>
    <property type="evidence" value="ECO:0007669"/>
    <property type="project" value="InterPro"/>
</dbReference>
<dbReference type="EMBL" id="FOAG01000026">
    <property type="protein sequence ID" value="SEM38754.1"/>
    <property type="molecule type" value="Genomic_DNA"/>
</dbReference>
<dbReference type="FunFam" id="3.40.309.10:FF:000012">
    <property type="entry name" value="Betaine aldehyde dehydrogenase"/>
    <property type="match status" value="1"/>
</dbReference>
<evidence type="ECO:0000256" key="5">
    <source>
        <dbReference type="RuleBase" id="RU003345"/>
    </source>
</evidence>
<feature type="active site" evidence="4">
    <location>
        <position position="278"/>
    </location>
</feature>
<keyword evidence="8" id="KW-1185">Reference proteome</keyword>
<dbReference type="Gene3D" id="3.40.309.10">
    <property type="entry name" value="Aldehyde Dehydrogenase, Chain A, domain 2"/>
    <property type="match status" value="1"/>
</dbReference>
<dbReference type="STRING" id="1287727.SAMN05443999_1262"/>
<evidence type="ECO:0000313" key="8">
    <source>
        <dbReference type="Proteomes" id="UP000199582"/>
    </source>
</evidence>
<accession>A0A1H7XYR2</accession>
<keyword evidence="3" id="KW-0520">NAD</keyword>
<comment type="similarity">
    <text evidence="1 5">Belongs to the aldehyde dehydrogenase family.</text>
</comment>
<proteinExistence type="inferred from homology"/>
<protein>
    <submittedName>
        <fullName evidence="7">Phenylacetaldehyde dehydrogenase</fullName>
    </submittedName>
</protein>